<feature type="compositionally biased region" description="Basic residues" evidence="3">
    <location>
        <begin position="113"/>
        <end position="124"/>
    </location>
</feature>
<keyword evidence="2" id="KW-0694">RNA-binding</keyword>
<dbReference type="SMART" id="SM00025">
    <property type="entry name" value="Pumilio"/>
    <property type="match status" value="6"/>
</dbReference>
<dbReference type="eggNOG" id="KOG2050">
    <property type="taxonomic scope" value="Eukaryota"/>
</dbReference>
<name>S9R577_SCHOY</name>
<dbReference type="GO" id="GO:0042273">
    <property type="term" value="P:ribosomal large subunit biogenesis"/>
    <property type="evidence" value="ECO:0007669"/>
    <property type="project" value="EnsemblFungi"/>
</dbReference>
<keyword evidence="1" id="KW-0677">Repeat</keyword>
<evidence type="ECO:0000313" key="5">
    <source>
        <dbReference type="EMBL" id="EPX73500.1"/>
    </source>
</evidence>
<dbReference type="InterPro" id="IPR033133">
    <property type="entry name" value="PUM-HD"/>
</dbReference>
<protein>
    <submittedName>
        <fullName evidence="5">Puf family RNA-binding protein</fullName>
    </submittedName>
</protein>
<feature type="compositionally biased region" description="Basic and acidic residues" evidence="3">
    <location>
        <begin position="101"/>
        <end position="112"/>
    </location>
</feature>
<evidence type="ECO:0000256" key="3">
    <source>
        <dbReference type="SAM" id="MobiDB-lite"/>
    </source>
</evidence>
<dbReference type="Proteomes" id="UP000016088">
    <property type="component" value="Unassembled WGS sequence"/>
</dbReference>
<dbReference type="GO" id="GO:0101031">
    <property type="term" value="C:protein folding chaperone complex"/>
    <property type="evidence" value="ECO:0007669"/>
    <property type="project" value="EnsemblFungi"/>
</dbReference>
<dbReference type="OrthoDB" id="497380at2759"/>
<dbReference type="InterPro" id="IPR011989">
    <property type="entry name" value="ARM-like"/>
</dbReference>
<keyword evidence="6" id="KW-1185">Reference proteome</keyword>
<evidence type="ECO:0000256" key="2">
    <source>
        <dbReference type="ARBA" id="ARBA00022884"/>
    </source>
</evidence>
<feature type="region of interest" description="Disordered" evidence="3">
    <location>
        <begin position="1"/>
        <end position="127"/>
    </location>
</feature>
<dbReference type="PANTHER" id="PTHR13389:SF0">
    <property type="entry name" value="PUMILIO HOMOLOG 3"/>
    <property type="match status" value="1"/>
</dbReference>
<feature type="domain" description="PUM-HD" evidence="4">
    <location>
        <begin position="133"/>
        <end position="510"/>
    </location>
</feature>
<evidence type="ECO:0000313" key="6">
    <source>
        <dbReference type="Proteomes" id="UP000016088"/>
    </source>
</evidence>
<feature type="compositionally biased region" description="Acidic residues" evidence="3">
    <location>
        <begin position="73"/>
        <end position="100"/>
    </location>
</feature>
<dbReference type="GO" id="GO:0003730">
    <property type="term" value="F:mRNA 3'-UTR binding"/>
    <property type="evidence" value="ECO:0007669"/>
    <property type="project" value="EnsemblFungi"/>
</dbReference>
<dbReference type="Pfam" id="PF08144">
    <property type="entry name" value="CPL"/>
    <property type="match status" value="1"/>
</dbReference>
<sequence>MAIGKRKADSGLKNGNKTNNKRSKPADSVELKVQSKKQAVTSPEESLSESDSHVSSDSESEEAEDADEKHEQEEEDEFAGFEDEDEIDNEEEEEEGEEKSEESKKSSKDAHANQKKLQKDRKASKPFADVSMKAKTLWDKLRQKGSLKADERKTLVSELFDMIKSNVKQIVFKHDMSRVIQTCVKYGSKQQRETIASELSGSFVELCKSPYGKYLAVKLFKYGTPKMKEAALGELYGHVTKLIRHREAAYVVEDIFREYTNLHQQNALICEFYGPEFQVFKERTQDMHIDKILQEHPEKRASVMNNLWKTIEGSIAKGSIGFTMVHRAMLEFIQHASTNEAKDLLQSTKEQIYEFVHTRDGSQVAMKLFAIANAKDRKAMLKALRPYFAETAKDSYGHLVLVTALDCTDDTIMTGKLLQAEFENELIKLSVHKFARRVLLYVLVGWEDARYFSKENRTMLASLSPLKATTSKKDPLVRRNELKAAIGPMLLNVISNAAGELLAESLSSQVVVDTLLTVPGDKTAAVNAVLRAFEGNPADDTHLIHQIHCSRALKTLVQNGHWNGAEKRVVKSEEELGVAEGLKGIINEHLVEWAAGDGAFVVLAVLETLDEKERKKFLDQLKKHQKTLKKSEFRGTQKLLEML</sequence>
<dbReference type="EMBL" id="KE503206">
    <property type="protein sequence ID" value="EPX73500.1"/>
    <property type="molecule type" value="Genomic_DNA"/>
</dbReference>
<dbReference type="PROSITE" id="PS50303">
    <property type="entry name" value="PUM_HD"/>
    <property type="match status" value="1"/>
</dbReference>
<feature type="compositionally biased region" description="Basic and acidic residues" evidence="3">
    <location>
        <begin position="1"/>
        <end position="10"/>
    </location>
</feature>
<evidence type="ECO:0000256" key="1">
    <source>
        <dbReference type="ARBA" id="ARBA00022737"/>
    </source>
</evidence>
<dbReference type="HOGENOM" id="CLU_013994_1_0_1"/>
<dbReference type="AlphaFoldDB" id="S9R577"/>
<dbReference type="RefSeq" id="XP_013016668.1">
    <property type="nucleotide sequence ID" value="XM_013161214.1"/>
</dbReference>
<dbReference type="PANTHER" id="PTHR13389">
    <property type="entry name" value="PUMILIO HOMOLOG 3"/>
    <property type="match status" value="1"/>
</dbReference>
<dbReference type="GeneID" id="25031698"/>
<dbReference type="InterPro" id="IPR001313">
    <property type="entry name" value="Pumilio_RNA-bd_rpt"/>
</dbReference>
<dbReference type="InterPro" id="IPR012959">
    <property type="entry name" value="CPL_dom"/>
</dbReference>
<dbReference type="VEuPathDB" id="FungiDB:SOCG_02723"/>
<dbReference type="OMA" id="YGPEFSI"/>
<dbReference type="GO" id="GO:0015934">
    <property type="term" value="C:large ribosomal subunit"/>
    <property type="evidence" value="ECO:0007669"/>
    <property type="project" value="EnsemblFungi"/>
</dbReference>
<gene>
    <name evidence="5" type="ORF">SOCG_02723</name>
</gene>
<dbReference type="GO" id="GO:0005730">
    <property type="term" value="C:nucleolus"/>
    <property type="evidence" value="ECO:0007669"/>
    <property type="project" value="EnsemblFungi"/>
</dbReference>
<proteinExistence type="predicted"/>
<dbReference type="Gene3D" id="1.25.10.10">
    <property type="entry name" value="Leucine-rich Repeat Variant"/>
    <property type="match status" value="2"/>
</dbReference>
<dbReference type="GO" id="GO:0048027">
    <property type="term" value="F:mRNA 5'-UTR binding"/>
    <property type="evidence" value="ECO:0007669"/>
    <property type="project" value="EnsemblFungi"/>
</dbReference>
<accession>S9R577</accession>
<evidence type="ECO:0000259" key="4">
    <source>
        <dbReference type="PROSITE" id="PS50303"/>
    </source>
</evidence>
<organism evidence="5 6">
    <name type="scientific">Schizosaccharomyces octosporus (strain yFS286)</name>
    <name type="common">Fission yeast</name>
    <name type="synonym">Octosporomyces octosporus</name>
    <dbReference type="NCBI Taxonomy" id="483514"/>
    <lineage>
        <taxon>Eukaryota</taxon>
        <taxon>Fungi</taxon>
        <taxon>Dikarya</taxon>
        <taxon>Ascomycota</taxon>
        <taxon>Taphrinomycotina</taxon>
        <taxon>Schizosaccharomycetes</taxon>
        <taxon>Schizosaccharomycetales</taxon>
        <taxon>Schizosaccharomycetaceae</taxon>
        <taxon>Schizosaccharomyces</taxon>
    </lineage>
</organism>
<dbReference type="InterPro" id="IPR016024">
    <property type="entry name" value="ARM-type_fold"/>
</dbReference>
<dbReference type="SUPFAM" id="SSF48371">
    <property type="entry name" value="ARM repeat"/>
    <property type="match status" value="1"/>
</dbReference>
<dbReference type="GO" id="GO:0050821">
    <property type="term" value="P:protein stabilization"/>
    <property type="evidence" value="ECO:0007669"/>
    <property type="project" value="EnsemblFungi"/>
</dbReference>
<dbReference type="InterPro" id="IPR040059">
    <property type="entry name" value="PUM3"/>
</dbReference>
<dbReference type="GO" id="GO:0070180">
    <property type="term" value="F:large ribosomal subunit rRNA binding"/>
    <property type="evidence" value="ECO:0007669"/>
    <property type="project" value="EnsemblFungi"/>
</dbReference>
<dbReference type="GO" id="GO:0000900">
    <property type="term" value="F:mRNA regulatory element binding translation repressor activity"/>
    <property type="evidence" value="ECO:0007669"/>
    <property type="project" value="EnsemblFungi"/>
</dbReference>
<dbReference type="GO" id="GO:0030687">
    <property type="term" value="C:preribosome, large subunit precursor"/>
    <property type="evidence" value="ECO:0007669"/>
    <property type="project" value="EnsemblFungi"/>
</dbReference>
<reference evidence="5 6" key="1">
    <citation type="journal article" date="2011" name="Science">
        <title>Comparative functional genomics of the fission yeasts.</title>
        <authorList>
            <person name="Rhind N."/>
            <person name="Chen Z."/>
            <person name="Yassour M."/>
            <person name="Thompson D.A."/>
            <person name="Haas B.J."/>
            <person name="Habib N."/>
            <person name="Wapinski I."/>
            <person name="Roy S."/>
            <person name="Lin M.F."/>
            <person name="Heiman D.I."/>
            <person name="Young S.K."/>
            <person name="Furuya K."/>
            <person name="Guo Y."/>
            <person name="Pidoux A."/>
            <person name="Chen H.M."/>
            <person name="Robbertse B."/>
            <person name="Goldberg J.M."/>
            <person name="Aoki K."/>
            <person name="Bayne E.H."/>
            <person name="Berlin A.M."/>
            <person name="Desjardins C.A."/>
            <person name="Dobbs E."/>
            <person name="Dukaj L."/>
            <person name="Fan L."/>
            <person name="FitzGerald M.G."/>
            <person name="French C."/>
            <person name="Gujja S."/>
            <person name="Hansen K."/>
            <person name="Keifenheim D."/>
            <person name="Levin J.Z."/>
            <person name="Mosher R.A."/>
            <person name="Mueller C.A."/>
            <person name="Pfiffner J."/>
            <person name="Priest M."/>
            <person name="Russ C."/>
            <person name="Smialowska A."/>
            <person name="Swoboda P."/>
            <person name="Sykes S.M."/>
            <person name="Vaughn M."/>
            <person name="Vengrova S."/>
            <person name="Yoder R."/>
            <person name="Zeng Q."/>
            <person name="Allshire R."/>
            <person name="Baulcombe D."/>
            <person name="Birren B.W."/>
            <person name="Brown W."/>
            <person name="Ekwall K."/>
            <person name="Kellis M."/>
            <person name="Leatherwood J."/>
            <person name="Levin H."/>
            <person name="Margalit H."/>
            <person name="Martienssen R."/>
            <person name="Nieduszynski C.A."/>
            <person name="Spatafora J.W."/>
            <person name="Friedman N."/>
            <person name="Dalgaard J.Z."/>
            <person name="Baumann P."/>
            <person name="Niki H."/>
            <person name="Regev A."/>
            <person name="Nusbaum C."/>
        </authorList>
    </citation>
    <scope>NUCLEOTIDE SEQUENCE [LARGE SCALE GENOMIC DNA]</scope>
    <source>
        <strain evidence="6">yFS286</strain>
    </source>
</reference>